<keyword evidence="6" id="KW-1185">Reference proteome</keyword>
<protein>
    <recommendedName>
        <fullName evidence="4">FLYWCH-type domain-containing protein</fullName>
    </recommendedName>
</protein>
<evidence type="ECO:0000256" key="1">
    <source>
        <dbReference type="ARBA" id="ARBA00022723"/>
    </source>
</evidence>
<dbReference type="InterPro" id="IPR007588">
    <property type="entry name" value="Znf_FLYWCH"/>
</dbReference>
<keyword evidence="3" id="KW-0862">Zinc</keyword>
<dbReference type="Gene3D" id="2.20.25.240">
    <property type="match status" value="2"/>
</dbReference>
<keyword evidence="1" id="KW-0479">Metal-binding</keyword>
<comment type="caution">
    <text evidence="5">The sequence shown here is derived from an EMBL/GenBank/DDBJ whole genome shotgun (WGS) entry which is preliminary data.</text>
</comment>
<keyword evidence="2" id="KW-0863">Zinc-finger</keyword>
<reference evidence="5" key="1">
    <citation type="submission" date="2022-03" db="EMBL/GenBank/DDBJ databases">
        <authorList>
            <person name="Tunstrom K."/>
        </authorList>
    </citation>
    <scope>NUCLEOTIDE SEQUENCE</scope>
</reference>
<evidence type="ECO:0000259" key="4">
    <source>
        <dbReference type="Pfam" id="PF04500"/>
    </source>
</evidence>
<dbReference type="EMBL" id="CAKOGL010000004">
    <property type="protein sequence ID" value="CAH2085707.1"/>
    <property type="molecule type" value="Genomic_DNA"/>
</dbReference>
<evidence type="ECO:0000256" key="3">
    <source>
        <dbReference type="ARBA" id="ARBA00022833"/>
    </source>
</evidence>
<accession>A0AAU9THW0</accession>
<feature type="domain" description="FLYWCH-type" evidence="4">
    <location>
        <begin position="3"/>
        <end position="54"/>
    </location>
</feature>
<sequence>MRFVMTHFGNRALLLNGKRYNKKRQTSNKTTWQCVRRREGCKGYVFTINDQVAYVYYDVTKVGGRVLVINGERYNKQSANGARVYWRCIKRNIGCKSSIWTVYDEIIKIKNSHNH</sequence>
<feature type="domain" description="FLYWCH-type" evidence="4">
    <location>
        <begin position="60"/>
        <end position="115"/>
    </location>
</feature>
<dbReference type="Pfam" id="PF04500">
    <property type="entry name" value="FLYWCH"/>
    <property type="match status" value="2"/>
</dbReference>
<evidence type="ECO:0000313" key="5">
    <source>
        <dbReference type="EMBL" id="CAH2085707.1"/>
    </source>
</evidence>
<dbReference type="AlphaFoldDB" id="A0AAU9THW0"/>
<dbReference type="Proteomes" id="UP001153954">
    <property type="component" value="Unassembled WGS sequence"/>
</dbReference>
<proteinExistence type="predicted"/>
<evidence type="ECO:0000313" key="6">
    <source>
        <dbReference type="Proteomes" id="UP001153954"/>
    </source>
</evidence>
<name>A0AAU9THW0_EUPED</name>
<gene>
    <name evidence="5" type="ORF">EEDITHA_LOCUS2155</name>
</gene>
<evidence type="ECO:0000256" key="2">
    <source>
        <dbReference type="ARBA" id="ARBA00022771"/>
    </source>
</evidence>
<dbReference type="GO" id="GO:0008270">
    <property type="term" value="F:zinc ion binding"/>
    <property type="evidence" value="ECO:0007669"/>
    <property type="project" value="UniProtKB-KW"/>
</dbReference>
<organism evidence="5 6">
    <name type="scientific">Euphydryas editha</name>
    <name type="common">Edith's checkerspot</name>
    <dbReference type="NCBI Taxonomy" id="104508"/>
    <lineage>
        <taxon>Eukaryota</taxon>
        <taxon>Metazoa</taxon>
        <taxon>Ecdysozoa</taxon>
        <taxon>Arthropoda</taxon>
        <taxon>Hexapoda</taxon>
        <taxon>Insecta</taxon>
        <taxon>Pterygota</taxon>
        <taxon>Neoptera</taxon>
        <taxon>Endopterygota</taxon>
        <taxon>Lepidoptera</taxon>
        <taxon>Glossata</taxon>
        <taxon>Ditrysia</taxon>
        <taxon>Papilionoidea</taxon>
        <taxon>Nymphalidae</taxon>
        <taxon>Nymphalinae</taxon>
        <taxon>Euphydryas</taxon>
    </lineage>
</organism>